<sequence>MAELWALHDGLQLCLQLNAHSVNIELDAKVIVDALNSPTPLNSTVPSILEECRHLANQILQKSFRHIYKEANKCTDFLARIGTLLDNDFMVFSSLPVNLVSILEADAIGWYVNRLCFGPLFAV</sequence>
<dbReference type="AlphaFoldDB" id="A0AAW2E388"/>
<organism evidence="2 3">
    <name type="scientific">Lithocarpus litseifolius</name>
    <dbReference type="NCBI Taxonomy" id="425828"/>
    <lineage>
        <taxon>Eukaryota</taxon>
        <taxon>Viridiplantae</taxon>
        <taxon>Streptophyta</taxon>
        <taxon>Embryophyta</taxon>
        <taxon>Tracheophyta</taxon>
        <taxon>Spermatophyta</taxon>
        <taxon>Magnoliopsida</taxon>
        <taxon>eudicotyledons</taxon>
        <taxon>Gunneridae</taxon>
        <taxon>Pentapetalae</taxon>
        <taxon>rosids</taxon>
        <taxon>fabids</taxon>
        <taxon>Fagales</taxon>
        <taxon>Fagaceae</taxon>
        <taxon>Lithocarpus</taxon>
    </lineage>
</organism>
<dbReference type="EMBL" id="JAZDWU010000001">
    <property type="protein sequence ID" value="KAL0016799.1"/>
    <property type="molecule type" value="Genomic_DNA"/>
</dbReference>
<dbReference type="InterPro" id="IPR002156">
    <property type="entry name" value="RNaseH_domain"/>
</dbReference>
<dbReference type="SUPFAM" id="SSF53098">
    <property type="entry name" value="Ribonuclease H-like"/>
    <property type="match status" value="1"/>
</dbReference>
<comment type="caution">
    <text evidence="2">The sequence shown here is derived from an EMBL/GenBank/DDBJ whole genome shotgun (WGS) entry which is preliminary data.</text>
</comment>
<dbReference type="Proteomes" id="UP001459277">
    <property type="component" value="Unassembled WGS sequence"/>
</dbReference>
<dbReference type="InterPro" id="IPR053151">
    <property type="entry name" value="RNase_H-like"/>
</dbReference>
<evidence type="ECO:0000313" key="3">
    <source>
        <dbReference type="Proteomes" id="UP001459277"/>
    </source>
</evidence>
<dbReference type="CDD" id="cd06222">
    <property type="entry name" value="RNase_H_like"/>
    <property type="match status" value="1"/>
</dbReference>
<name>A0AAW2E388_9ROSI</name>
<dbReference type="GO" id="GO:0003676">
    <property type="term" value="F:nucleic acid binding"/>
    <property type="evidence" value="ECO:0007669"/>
    <property type="project" value="InterPro"/>
</dbReference>
<dbReference type="GO" id="GO:0004523">
    <property type="term" value="F:RNA-DNA hybrid ribonuclease activity"/>
    <property type="evidence" value="ECO:0007669"/>
    <property type="project" value="InterPro"/>
</dbReference>
<dbReference type="InterPro" id="IPR012337">
    <property type="entry name" value="RNaseH-like_sf"/>
</dbReference>
<evidence type="ECO:0000259" key="1">
    <source>
        <dbReference type="Pfam" id="PF13456"/>
    </source>
</evidence>
<protein>
    <recommendedName>
        <fullName evidence="1">RNase H type-1 domain-containing protein</fullName>
    </recommendedName>
</protein>
<evidence type="ECO:0000313" key="2">
    <source>
        <dbReference type="EMBL" id="KAL0016799.1"/>
    </source>
</evidence>
<dbReference type="InterPro" id="IPR044730">
    <property type="entry name" value="RNase_H-like_dom_plant"/>
</dbReference>
<feature type="domain" description="RNase H type-1" evidence="1">
    <location>
        <begin position="1"/>
        <end position="80"/>
    </location>
</feature>
<dbReference type="PANTHER" id="PTHR47723:SF19">
    <property type="entry name" value="POLYNUCLEOTIDYL TRANSFERASE, RIBONUCLEASE H-LIKE SUPERFAMILY PROTEIN"/>
    <property type="match status" value="1"/>
</dbReference>
<dbReference type="InterPro" id="IPR036397">
    <property type="entry name" value="RNaseH_sf"/>
</dbReference>
<accession>A0AAW2E388</accession>
<dbReference type="PANTHER" id="PTHR47723">
    <property type="entry name" value="OS05G0353850 PROTEIN"/>
    <property type="match status" value="1"/>
</dbReference>
<dbReference type="Pfam" id="PF13456">
    <property type="entry name" value="RVT_3"/>
    <property type="match status" value="1"/>
</dbReference>
<dbReference type="Gene3D" id="3.30.420.10">
    <property type="entry name" value="Ribonuclease H-like superfamily/Ribonuclease H"/>
    <property type="match status" value="1"/>
</dbReference>
<reference evidence="2 3" key="1">
    <citation type="submission" date="2024-01" db="EMBL/GenBank/DDBJ databases">
        <title>A telomere-to-telomere, gap-free genome of sweet tea (Lithocarpus litseifolius).</title>
        <authorList>
            <person name="Zhou J."/>
        </authorList>
    </citation>
    <scope>NUCLEOTIDE SEQUENCE [LARGE SCALE GENOMIC DNA]</scope>
    <source>
        <strain evidence="2">Zhou-2022a</strain>
        <tissue evidence="2">Leaf</tissue>
    </source>
</reference>
<gene>
    <name evidence="2" type="ORF">SO802_003868</name>
</gene>
<proteinExistence type="predicted"/>
<keyword evidence="3" id="KW-1185">Reference proteome</keyword>